<evidence type="ECO:0000259" key="6">
    <source>
        <dbReference type="PROSITE" id="PS51935"/>
    </source>
</evidence>
<evidence type="ECO:0000256" key="5">
    <source>
        <dbReference type="SAM" id="SignalP"/>
    </source>
</evidence>
<dbReference type="AlphaFoldDB" id="A0A511DIY5"/>
<dbReference type="InterPro" id="IPR038765">
    <property type="entry name" value="Papain-like_cys_pep_sf"/>
</dbReference>
<feature type="chain" id="PRO_5038773571" description="NlpC/P60 domain-containing protein" evidence="5">
    <location>
        <begin position="28"/>
        <end position="187"/>
    </location>
</feature>
<dbReference type="PANTHER" id="PTHR47359">
    <property type="entry name" value="PEPTIDOGLYCAN DL-ENDOPEPTIDASE CWLO"/>
    <property type="match status" value="1"/>
</dbReference>
<reference evidence="7 8" key="1">
    <citation type="submission" date="2019-07" db="EMBL/GenBank/DDBJ databases">
        <title>Whole genome shotgun sequence of Pseudonocardia sulfidoxydans NBRC 16205.</title>
        <authorList>
            <person name="Hosoyama A."/>
            <person name="Uohara A."/>
            <person name="Ohji S."/>
            <person name="Ichikawa N."/>
        </authorList>
    </citation>
    <scope>NUCLEOTIDE SEQUENCE [LARGE SCALE GENOMIC DNA]</scope>
    <source>
        <strain evidence="7 8">NBRC 16205</strain>
    </source>
</reference>
<gene>
    <name evidence="7" type="ORF">PSU4_19420</name>
</gene>
<dbReference type="InterPro" id="IPR000064">
    <property type="entry name" value="NLP_P60_dom"/>
</dbReference>
<evidence type="ECO:0000256" key="1">
    <source>
        <dbReference type="ARBA" id="ARBA00007074"/>
    </source>
</evidence>
<keyword evidence="8" id="KW-1185">Reference proteome</keyword>
<dbReference type="Proteomes" id="UP000321685">
    <property type="component" value="Unassembled WGS sequence"/>
</dbReference>
<dbReference type="RefSeq" id="WP_246115025.1">
    <property type="nucleotide sequence ID" value="NZ_BJVJ01000014.1"/>
</dbReference>
<protein>
    <recommendedName>
        <fullName evidence="6">NlpC/P60 domain-containing protein</fullName>
    </recommendedName>
</protein>
<keyword evidence="5" id="KW-0732">Signal</keyword>
<dbReference type="Pfam" id="PF00877">
    <property type="entry name" value="NLPC_P60"/>
    <property type="match status" value="1"/>
</dbReference>
<dbReference type="GO" id="GO:0006508">
    <property type="term" value="P:proteolysis"/>
    <property type="evidence" value="ECO:0007669"/>
    <property type="project" value="UniProtKB-KW"/>
</dbReference>
<evidence type="ECO:0000313" key="8">
    <source>
        <dbReference type="Proteomes" id="UP000321685"/>
    </source>
</evidence>
<comment type="caution">
    <text evidence="7">The sequence shown here is derived from an EMBL/GenBank/DDBJ whole genome shotgun (WGS) entry which is preliminary data.</text>
</comment>
<dbReference type="PANTHER" id="PTHR47359:SF3">
    <property type="entry name" value="NLP_P60 DOMAIN-CONTAINING PROTEIN-RELATED"/>
    <property type="match status" value="1"/>
</dbReference>
<evidence type="ECO:0000256" key="3">
    <source>
        <dbReference type="ARBA" id="ARBA00022801"/>
    </source>
</evidence>
<dbReference type="GO" id="GO:0008234">
    <property type="term" value="F:cysteine-type peptidase activity"/>
    <property type="evidence" value="ECO:0007669"/>
    <property type="project" value="UniProtKB-KW"/>
</dbReference>
<feature type="domain" description="NlpC/P60" evidence="6">
    <location>
        <begin position="73"/>
        <end position="187"/>
    </location>
</feature>
<evidence type="ECO:0000256" key="2">
    <source>
        <dbReference type="ARBA" id="ARBA00022670"/>
    </source>
</evidence>
<evidence type="ECO:0000313" key="7">
    <source>
        <dbReference type="EMBL" id="GEL22988.1"/>
    </source>
</evidence>
<comment type="similarity">
    <text evidence="1">Belongs to the peptidase C40 family.</text>
</comment>
<dbReference type="SUPFAM" id="SSF54001">
    <property type="entry name" value="Cysteine proteinases"/>
    <property type="match status" value="1"/>
</dbReference>
<keyword evidence="4" id="KW-0788">Thiol protease</keyword>
<name>A0A511DIY5_9PSEU</name>
<keyword evidence="2" id="KW-0645">Protease</keyword>
<proteinExistence type="inferred from homology"/>
<sequence>MHTHTPRFLTIRTAVVAATAAAASAFAILPAATPAAPAAAAVLEIPAAVPGAGAAQPAVAVTAPVVETAVKPAASSKSVLSIVMSKLGAPYRYGSAGPSAFDCSGLMYWAFKQAGVTIPRTSRAQSTFGTPVSKANLQPGDLVFFYKPVSHVAMYIGNGKVVHASTAGQPVKISTLASMPFSGARRI</sequence>
<organism evidence="7 8">
    <name type="scientific">Pseudonocardia sulfidoxydans NBRC 16205</name>
    <dbReference type="NCBI Taxonomy" id="1223511"/>
    <lineage>
        <taxon>Bacteria</taxon>
        <taxon>Bacillati</taxon>
        <taxon>Actinomycetota</taxon>
        <taxon>Actinomycetes</taxon>
        <taxon>Pseudonocardiales</taxon>
        <taxon>Pseudonocardiaceae</taxon>
        <taxon>Pseudonocardia</taxon>
    </lineage>
</organism>
<keyword evidence="3" id="KW-0378">Hydrolase</keyword>
<dbReference type="Gene3D" id="3.90.1720.10">
    <property type="entry name" value="endopeptidase domain like (from Nostoc punctiforme)"/>
    <property type="match status" value="1"/>
</dbReference>
<accession>A0A511DIY5</accession>
<dbReference type="InterPro" id="IPR051794">
    <property type="entry name" value="PG_Endopeptidase_C40"/>
</dbReference>
<feature type="signal peptide" evidence="5">
    <location>
        <begin position="1"/>
        <end position="27"/>
    </location>
</feature>
<dbReference type="PROSITE" id="PS51935">
    <property type="entry name" value="NLPC_P60"/>
    <property type="match status" value="1"/>
</dbReference>
<dbReference type="EMBL" id="BJVJ01000014">
    <property type="protein sequence ID" value="GEL22988.1"/>
    <property type="molecule type" value="Genomic_DNA"/>
</dbReference>
<evidence type="ECO:0000256" key="4">
    <source>
        <dbReference type="ARBA" id="ARBA00022807"/>
    </source>
</evidence>